<evidence type="ECO:0000313" key="1">
    <source>
        <dbReference type="EMBL" id="CAH2088626.1"/>
    </source>
</evidence>
<keyword evidence="2" id="KW-1185">Reference proteome</keyword>
<comment type="caution">
    <text evidence="1">The sequence shown here is derived from an EMBL/GenBank/DDBJ whole genome shotgun (WGS) entry which is preliminary data.</text>
</comment>
<gene>
    <name evidence="1" type="ORF">EEDITHA_LOCUS4769</name>
</gene>
<dbReference type="Proteomes" id="UP001153954">
    <property type="component" value="Unassembled WGS sequence"/>
</dbReference>
<sequence length="76" mass="8478">MVFTNETWLNVNHTISKSWTDETAASTSSVPIGKGEHLIICHTGTTVTYSFITDALLAFKSKKSGDYHEEMNAEKR</sequence>
<proteinExistence type="predicted"/>
<accession>A0AAU9TS48</accession>
<evidence type="ECO:0000313" key="2">
    <source>
        <dbReference type="Proteomes" id="UP001153954"/>
    </source>
</evidence>
<name>A0AAU9TS48_EUPED</name>
<dbReference type="EMBL" id="CAKOGL010000007">
    <property type="protein sequence ID" value="CAH2088626.1"/>
    <property type="molecule type" value="Genomic_DNA"/>
</dbReference>
<reference evidence="1" key="1">
    <citation type="submission" date="2022-03" db="EMBL/GenBank/DDBJ databases">
        <authorList>
            <person name="Tunstrom K."/>
        </authorList>
    </citation>
    <scope>NUCLEOTIDE SEQUENCE</scope>
</reference>
<protein>
    <submittedName>
        <fullName evidence="1">Uncharacterized protein</fullName>
    </submittedName>
</protein>
<organism evidence="1 2">
    <name type="scientific">Euphydryas editha</name>
    <name type="common">Edith's checkerspot</name>
    <dbReference type="NCBI Taxonomy" id="104508"/>
    <lineage>
        <taxon>Eukaryota</taxon>
        <taxon>Metazoa</taxon>
        <taxon>Ecdysozoa</taxon>
        <taxon>Arthropoda</taxon>
        <taxon>Hexapoda</taxon>
        <taxon>Insecta</taxon>
        <taxon>Pterygota</taxon>
        <taxon>Neoptera</taxon>
        <taxon>Endopterygota</taxon>
        <taxon>Lepidoptera</taxon>
        <taxon>Glossata</taxon>
        <taxon>Ditrysia</taxon>
        <taxon>Papilionoidea</taxon>
        <taxon>Nymphalidae</taxon>
        <taxon>Nymphalinae</taxon>
        <taxon>Euphydryas</taxon>
    </lineage>
</organism>
<dbReference type="AlphaFoldDB" id="A0AAU9TS48"/>